<keyword evidence="7" id="KW-0949">S-adenosyl-L-methionine</keyword>
<dbReference type="CDD" id="cd01420">
    <property type="entry name" value="MoaC_PE"/>
    <property type="match status" value="1"/>
</dbReference>
<dbReference type="SUPFAM" id="SSF102114">
    <property type="entry name" value="Radical SAM enzymes"/>
    <property type="match status" value="1"/>
</dbReference>
<dbReference type="SFLD" id="SFLDS00029">
    <property type="entry name" value="Radical_SAM"/>
    <property type="match status" value="1"/>
</dbReference>
<evidence type="ECO:0000256" key="10">
    <source>
        <dbReference type="ARBA" id="ARBA00023004"/>
    </source>
</evidence>
<gene>
    <name evidence="17" type="ORF">PACTADRAFT_57125</name>
</gene>
<dbReference type="InterPro" id="IPR000385">
    <property type="entry name" value="MoaA_NifB_PqqE_Fe-S-bd_CS"/>
</dbReference>
<dbReference type="InterPro" id="IPR058240">
    <property type="entry name" value="rSAM_sf"/>
</dbReference>
<dbReference type="GO" id="GO:0006777">
    <property type="term" value="P:Mo-molybdopterin cofactor biosynthetic process"/>
    <property type="evidence" value="ECO:0007669"/>
    <property type="project" value="UniProtKB-KW"/>
</dbReference>
<dbReference type="PANTHER" id="PTHR22960:SF0">
    <property type="entry name" value="MOLYBDENUM COFACTOR BIOSYNTHESIS PROTEIN 1"/>
    <property type="match status" value="1"/>
</dbReference>
<dbReference type="InterPro" id="IPR023045">
    <property type="entry name" value="MoaC"/>
</dbReference>
<evidence type="ECO:0000256" key="1">
    <source>
        <dbReference type="ARBA" id="ARBA00001637"/>
    </source>
</evidence>
<dbReference type="GO" id="GO:0061798">
    <property type="term" value="F:GTP 3',8'-cyclase activity"/>
    <property type="evidence" value="ECO:0007669"/>
    <property type="project" value="UniProtKB-EC"/>
</dbReference>
<evidence type="ECO:0000256" key="14">
    <source>
        <dbReference type="ARBA" id="ARBA00023239"/>
    </source>
</evidence>
<dbReference type="InterPro" id="IPR010505">
    <property type="entry name" value="MoaA_twitch"/>
</dbReference>
<dbReference type="OrthoDB" id="429626at2759"/>
<dbReference type="InterPro" id="IPR050105">
    <property type="entry name" value="MoCo_biosynth_MoaA/MoaC"/>
</dbReference>
<evidence type="ECO:0000256" key="7">
    <source>
        <dbReference type="ARBA" id="ARBA00022691"/>
    </source>
</evidence>
<evidence type="ECO:0000256" key="3">
    <source>
        <dbReference type="ARBA" id="ARBA00005046"/>
    </source>
</evidence>
<dbReference type="NCBIfam" id="TIGR02666">
    <property type="entry name" value="moaA"/>
    <property type="match status" value="1"/>
</dbReference>
<dbReference type="SFLD" id="SFLDG01067">
    <property type="entry name" value="SPASM/twitch_domain_containing"/>
    <property type="match status" value="1"/>
</dbReference>
<dbReference type="STRING" id="669874.A0A1E4TX21"/>
<dbReference type="UniPathway" id="UPA00344"/>
<keyword evidence="8" id="KW-0479">Metal-binding</keyword>
<dbReference type="InterPro" id="IPR040064">
    <property type="entry name" value="MoaA-like"/>
</dbReference>
<dbReference type="PROSITE" id="PS01305">
    <property type="entry name" value="MOAA_NIFB_PQQE"/>
    <property type="match status" value="1"/>
</dbReference>
<dbReference type="SUPFAM" id="SSF55040">
    <property type="entry name" value="Molybdenum cofactor biosynthesis protein C, MoaC"/>
    <property type="match status" value="1"/>
</dbReference>
<keyword evidence="6" id="KW-0004">4Fe-4S</keyword>
<comment type="similarity">
    <text evidence="4">In the C-terminal section; belongs to the MoaC family.</text>
</comment>
<keyword evidence="10" id="KW-0408">Iron</keyword>
<evidence type="ECO:0000259" key="16">
    <source>
        <dbReference type="PROSITE" id="PS51918"/>
    </source>
</evidence>
<dbReference type="CDD" id="cd21117">
    <property type="entry name" value="Twitch_MoaA"/>
    <property type="match status" value="1"/>
</dbReference>
<dbReference type="GO" id="GO:0005525">
    <property type="term" value="F:GTP binding"/>
    <property type="evidence" value="ECO:0007669"/>
    <property type="project" value="UniProtKB-KW"/>
</dbReference>
<keyword evidence="14" id="KW-0456">Lyase</keyword>
<evidence type="ECO:0000256" key="8">
    <source>
        <dbReference type="ARBA" id="ARBA00022723"/>
    </source>
</evidence>
<evidence type="ECO:0000256" key="9">
    <source>
        <dbReference type="ARBA" id="ARBA00022741"/>
    </source>
</evidence>
<dbReference type="InterPro" id="IPR047594">
    <property type="entry name" value="MoaC_bact/euk"/>
</dbReference>
<comment type="cofactor">
    <cofactor evidence="2">
        <name>[4Fe-4S] cluster</name>
        <dbReference type="ChEBI" id="CHEBI:49883"/>
    </cofactor>
</comment>
<dbReference type="SFLD" id="SFLDG01386">
    <property type="entry name" value="main_SPASM_domain-containing"/>
    <property type="match status" value="1"/>
</dbReference>
<dbReference type="Gene3D" id="3.30.70.640">
    <property type="entry name" value="Molybdopterin cofactor biosynthesis C (MoaC) domain"/>
    <property type="match status" value="1"/>
</dbReference>
<dbReference type="Pfam" id="PF04055">
    <property type="entry name" value="Radical_SAM"/>
    <property type="match status" value="1"/>
</dbReference>
<feature type="domain" description="Radical SAM core" evidence="16">
    <location>
        <begin position="84"/>
        <end position="302"/>
    </location>
</feature>
<dbReference type="InterPro" id="IPR006638">
    <property type="entry name" value="Elp3/MiaA/NifB-like_rSAM"/>
</dbReference>
<keyword evidence="9" id="KW-0547">Nucleotide-binding</keyword>
<comment type="pathway">
    <text evidence="3">Cofactor biosynthesis; molybdopterin biosynthesis.</text>
</comment>
<dbReference type="InterPro" id="IPR002820">
    <property type="entry name" value="Mopterin_CF_biosynth-C_dom"/>
</dbReference>
<dbReference type="InterPro" id="IPR013483">
    <property type="entry name" value="MoaA"/>
</dbReference>
<dbReference type="GO" id="GO:0046872">
    <property type="term" value="F:metal ion binding"/>
    <property type="evidence" value="ECO:0007669"/>
    <property type="project" value="UniProtKB-KW"/>
</dbReference>
<dbReference type="Pfam" id="PF06463">
    <property type="entry name" value="Mob_synth_C"/>
    <property type="match status" value="1"/>
</dbReference>
<dbReference type="GO" id="GO:0061799">
    <property type="term" value="F:cyclic pyranopterin monophosphate synthase activity"/>
    <property type="evidence" value="ECO:0007669"/>
    <property type="project" value="UniProtKB-EC"/>
</dbReference>
<dbReference type="GO" id="GO:0051539">
    <property type="term" value="F:4 iron, 4 sulfur cluster binding"/>
    <property type="evidence" value="ECO:0007669"/>
    <property type="project" value="UniProtKB-KW"/>
</dbReference>
<comment type="catalytic activity">
    <reaction evidence="1">
        <text>(8S)-3',8-cyclo-7,8-dihydroguanosine 5'-triphosphate = cyclic pyranopterin phosphate + diphosphate</text>
        <dbReference type="Rhea" id="RHEA:49580"/>
        <dbReference type="ChEBI" id="CHEBI:33019"/>
        <dbReference type="ChEBI" id="CHEBI:59648"/>
        <dbReference type="ChEBI" id="CHEBI:131766"/>
        <dbReference type="EC" id="4.6.1.17"/>
    </reaction>
</comment>
<comment type="catalytic activity">
    <reaction evidence="15">
        <text>GTP + AH2 + S-adenosyl-L-methionine = (8S)-3',8-cyclo-7,8-dihydroguanosine 5'-triphosphate + 5'-deoxyadenosine + L-methionine + A + H(+)</text>
        <dbReference type="Rhea" id="RHEA:49576"/>
        <dbReference type="ChEBI" id="CHEBI:13193"/>
        <dbReference type="ChEBI" id="CHEBI:15378"/>
        <dbReference type="ChEBI" id="CHEBI:17319"/>
        <dbReference type="ChEBI" id="CHEBI:17499"/>
        <dbReference type="ChEBI" id="CHEBI:37565"/>
        <dbReference type="ChEBI" id="CHEBI:57844"/>
        <dbReference type="ChEBI" id="CHEBI:59789"/>
        <dbReference type="ChEBI" id="CHEBI:131766"/>
        <dbReference type="EC" id="4.1.99.22"/>
    </reaction>
</comment>
<dbReference type="PROSITE" id="PS51918">
    <property type="entry name" value="RADICAL_SAM"/>
    <property type="match status" value="1"/>
</dbReference>
<dbReference type="AlphaFoldDB" id="A0A1E4TX21"/>
<dbReference type="SMART" id="SM00729">
    <property type="entry name" value="Elp3"/>
    <property type="match status" value="1"/>
</dbReference>
<evidence type="ECO:0000313" key="18">
    <source>
        <dbReference type="Proteomes" id="UP000094236"/>
    </source>
</evidence>
<keyword evidence="13" id="KW-0501">Molybdenum cofactor biosynthesis</keyword>
<dbReference type="InterPro" id="IPR007197">
    <property type="entry name" value="rSAM"/>
</dbReference>
<evidence type="ECO:0000313" key="17">
    <source>
        <dbReference type="EMBL" id="ODV96274.1"/>
    </source>
</evidence>
<evidence type="ECO:0000256" key="13">
    <source>
        <dbReference type="ARBA" id="ARBA00023150"/>
    </source>
</evidence>
<evidence type="ECO:0000256" key="4">
    <source>
        <dbReference type="ARBA" id="ARBA00008484"/>
    </source>
</evidence>
<proteinExistence type="inferred from homology"/>
<evidence type="ECO:0000256" key="12">
    <source>
        <dbReference type="ARBA" id="ARBA00023134"/>
    </source>
</evidence>
<organism evidence="17 18">
    <name type="scientific">Pachysolen tannophilus NRRL Y-2460</name>
    <dbReference type="NCBI Taxonomy" id="669874"/>
    <lineage>
        <taxon>Eukaryota</taxon>
        <taxon>Fungi</taxon>
        <taxon>Dikarya</taxon>
        <taxon>Ascomycota</taxon>
        <taxon>Saccharomycotina</taxon>
        <taxon>Pichiomycetes</taxon>
        <taxon>Pachysolenaceae</taxon>
        <taxon>Pachysolen</taxon>
    </lineage>
</organism>
<evidence type="ECO:0000256" key="6">
    <source>
        <dbReference type="ARBA" id="ARBA00022485"/>
    </source>
</evidence>
<dbReference type="NCBIfam" id="TIGR00581">
    <property type="entry name" value="moaC"/>
    <property type="match status" value="1"/>
</dbReference>
<dbReference type="Gene3D" id="3.20.20.70">
    <property type="entry name" value="Aldolase class I"/>
    <property type="match status" value="1"/>
</dbReference>
<dbReference type="Proteomes" id="UP000094236">
    <property type="component" value="Unassembled WGS sequence"/>
</dbReference>
<evidence type="ECO:0000256" key="11">
    <source>
        <dbReference type="ARBA" id="ARBA00023014"/>
    </source>
</evidence>
<protein>
    <recommendedName>
        <fullName evidence="16">Radical SAM core domain-containing protein</fullName>
    </recommendedName>
</protein>
<keyword evidence="18" id="KW-1185">Reference proteome</keyword>
<evidence type="ECO:0000256" key="15">
    <source>
        <dbReference type="ARBA" id="ARBA00048697"/>
    </source>
</evidence>
<dbReference type="InterPro" id="IPR036522">
    <property type="entry name" value="MoaC_sf"/>
</dbReference>
<dbReference type="SFLD" id="SFLDG01383">
    <property type="entry name" value="cyclic_pyranopterin_phosphate"/>
    <property type="match status" value="1"/>
</dbReference>
<keyword evidence="11" id="KW-0411">Iron-sulfur</keyword>
<sequence>MGLNRSFSSYVLKRCFCSSKRVIFSQSLLSNSHNLNLVRNGVKGNIISNNNNHLIYEDKRFSLSRLEILKNERIKPFSEFLTDNYNRKHDYLRISITERCNLRCTYCMPEDGIELTPNEKLLTTEEILRIVRIFISQGVTKVRLTGGEPTVRKDVVELVKRLNELEGLKEICMTSNGIALHRKLPELFASGLTSLNLSLDTLIEGKFLLITRRNGLNAVMKSLNKALELNLPKIKLNVVIMKNINEDEILNFVELTKNAKVDVRFIEYMPFEGNKWRNSKMVKYEDMLNNIKVVHPDIYRLDHNHGDTSKNFQIPNYKGKIGFITSMTENFCSTCTRLRITNDGNLKVCLFGNNEVSLRDLLRQGKNDDEILQHIGKAVKSKKAKHAGIGELENLPNRPMILIDDFYNKFHNGIWLKKTQFSNIRRMFSTFARNLNNDDSKLTHVDASGNANMVDIHNKEISHRIARASGTIVFSNDLPITLIRANSIKKGDVISIARVSGIMAAKKTSELIPLCHPIMITKVKVDFTIGDNKIDVICSVECDGKTGVEMEALTGLNVALLTIYDMCKAVDKEMVIGNVKIIHKSGGKSGEFNL</sequence>
<keyword evidence="12" id="KW-0342">GTP-binding</keyword>
<dbReference type="NCBIfam" id="NF006870">
    <property type="entry name" value="PRK09364.1"/>
    <property type="match status" value="1"/>
</dbReference>
<name>A0A1E4TX21_PACTA</name>
<evidence type="ECO:0000256" key="5">
    <source>
        <dbReference type="ARBA" id="ARBA00009862"/>
    </source>
</evidence>
<dbReference type="CDD" id="cd01335">
    <property type="entry name" value="Radical_SAM"/>
    <property type="match status" value="1"/>
</dbReference>
<comment type="similarity">
    <text evidence="5">In the N-terminal section; belongs to the radical SAM superfamily. MoaA family.</text>
</comment>
<reference evidence="18" key="1">
    <citation type="submission" date="2016-05" db="EMBL/GenBank/DDBJ databases">
        <title>Comparative genomics of biotechnologically important yeasts.</title>
        <authorList>
            <consortium name="DOE Joint Genome Institute"/>
            <person name="Riley R."/>
            <person name="Haridas S."/>
            <person name="Wolfe K.H."/>
            <person name="Lopes M.R."/>
            <person name="Hittinger C.T."/>
            <person name="Goker M."/>
            <person name="Salamov A."/>
            <person name="Wisecaver J."/>
            <person name="Long T.M."/>
            <person name="Aerts A.L."/>
            <person name="Barry K."/>
            <person name="Choi C."/>
            <person name="Clum A."/>
            <person name="Coughlan A.Y."/>
            <person name="Deshpande S."/>
            <person name="Douglass A.P."/>
            <person name="Hanson S.J."/>
            <person name="Klenk H.-P."/>
            <person name="Labutti K."/>
            <person name="Lapidus A."/>
            <person name="Lindquist E."/>
            <person name="Lipzen A."/>
            <person name="Meier-Kolthoff J.P."/>
            <person name="Ohm R.A."/>
            <person name="Otillar R.P."/>
            <person name="Pangilinan J."/>
            <person name="Peng Y."/>
            <person name="Rokas A."/>
            <person name="Rosa C.A."/>
            <person name="Scheuner C."/>
            <person name="Sibirny A.A."/>
            <person name="Slot J.C."/>
            <person name="Stielow J.B."/>
            <person name="Sun H."/>
            <person name="Kurtzman C.P."/>
            <person name="Blackwell M."/>
            <person name="Grigoriev I.V."/>
            <person name="Jeffries T.W."/>
        </authorList>
    </citation>
    <scope>NUCLEOTIDE SEQUENCE [LARGE SCALE GENOMIC DNA]</scope>
    <source>
        <strain evidence="18">NRRL Y-2460</strain>
    </source>
</reference>
<dbReference type="HAMAP" id="MF_01225_B">
    <property type="entry name" value="MoaA_B"/>
    <property type="match status" value="1"/>
</dbReference>
<dbReference type="Pfam" id="PF01967">
    <property type="entry name" value="MoaC"/>
    <property type="match status" value="1"/>
</dbReference>
<dbReference type="InterPro" id="IPR013785">
    <property type="entry name" value="Aldolase_TIM"/>
</dbReference>
<evidence type="ECO:0000256" key="2">
    <source>
        <dbReference type="ARBA" id="ARBA00001966"/>
    </source>
</evidence>
<dbReference type="HAMAP" id="MF_01224_B">
    <property type="entry name" value="MoaC_B"/>
    <property type="match status" value="1"/>
</dbReference>
<dbReference type="EMBL" id="KV454013">
    <property type="protein sequence ID" value="ODV96274.1"/>
    <property type="molecule type" value="Genomic_DNA"/>
</dbReference>
<accession>A0A1E4TX21</accession>
<dbReference type="PANTHER" id="PTHR22960">
    <property type="entry name" value="MOLYBDOPTERIN COFACTOR SYNTHESIS PROTEIN A"/>
    <property type="match status" value="1"/>
</dbReference>